<dbReference type="GO" id="GO:0016020">
    <property type="term" value="C:membrane"/>
    <property type="evidence" value="ECO:0007669"/>
    <property type="project" value="TreeGrafter"/>
</dbReference>
<feature type="compositionally biased region" description="Polar residues" evidence="1">
    <location>
        <begin position="43"/>
        <end position="60"/>
    </location>
</feature>
<reference evidence="4 5" key="1">
    <citation type="submission" date="2016-10" db="EMBL/GenBank/DDBJ databases">
        <authorList>
            <person name="de Groot N.N."/>
        </authorList>
    </citation>
    <scope>NUCLEOTIDE SEQUENCE [LARGE SCALE GENOMIC DNA]</scope>
    <source>
        <strain evidence="4 5">DSM 20117</strain>
    </source>
</reference>
<keyword evidence="2" id="KW-0812">Transmembrane</keyword>
<dbReference type="Pfam" id="PF00487">
    <property type="entry name" value="FA_desaturase"/>
    <property type="match status" value="1"/>
</dbReference>
<keyword evidence="2" id="KW-0472">Membrane</keyword>
<name>A0A1H1DK73_9MICC</name>
<keyword evidence="5" id="KW-1185">Reference proteome</keyword>
<dbReference type="InterPro" id="IPR012171">
    <property type="entry name" value="Fatty_acid_desaturase"/>
</dbReference>
<evidence type="ECO:0000313" key="5">
    <source>
        <dbReference type="Proteomes" id="UP000181917"/>
    </source>
</evidence>
<protein>
    <submittedName>
        <fullName evidence="4">Fatty acid desaturase</fullName>
    </submittedName>
</protein>
<evidence type="ECO:0000259" key="3">
    <source>
        <dbReference type="Pfam" id="PF00487"/>
    </source>
</evidence>
<evidence type="ECO:0000313" key="4">
    <source>
        <dbReference type="EMBL" id="SDQ76598.1"/>
    </source>
</evidence>
<dbReference type="STRING" id="37928.SAMN04489742_2476"/>
<dbReference type="PANTHER" id="PTHR19353">
    <property type="entry name" value="FATTY ACID DESATURASE 2"/>
    <property type="match status" value="1"/>
</dbReference>
<feature type="transmembrane region" description="Helical" evidence="2">
    <location>
        <begin position="91"/>
        <end position="112"/>
    </location>
</feature>
<sequence>MFGRANYHCCCHCFVSVQPPSRFGGYTETYLQGTRPFITRLGSRTQSPEGRMSITASPRNTRTTRGTAASSSYSNLIKTIREAGLLRRRTSFYITLFVALCLGLAGAATGFVLLGDSWFQLIIAGVLGVLFTQLAFIAHEASHRQVFESGPANDRAGRVLANVFVGISYQWWMNKHNRHHANPNTLGKDPDIEQDTISFLPEQVAERKGFMAWLTRRQGYLFFPLLTLEGLNLHATSIRYLFSRETVKGRKRELGMVFARLALYIAAIFYFLPLGMAFAFIGVQLAVFGVYMGASFAPNHKGMPLIPKDSKVDFLSRQVLTSRNITGRTRLGNRFVNGLMGGLNYQVEHHLFPNMPRPNLAHASEIVREYCATHKIPYTETTLPQSYGIVINYLNKVGLSARDPFDCPMVNTYRPR</sequence>
<dbReference type="Proteomes" id="UP000181917">
    <property type="component" value="Unassembled WGS sequence"/>
</dbReference>
<dbReference type="GO" id="GO:0016717">
    <property type="term" value="F:oxidoreductase activity, acting on paired donors, with oxidation of a pair of donors resulting in the reduction of molecular oxygen to two molecules of water"/>
    <property type="evidence" value="ECO:0007669"/>
    <property type="project" value="TreeGrafter"/>
</dbReference>
<keyword evidence="2" id="KW-1133">Transmembrane helix</keyword>
<evidence type="ECO:0000256" key="1">
    <source>
        <dbReference type="SAM" id="MobiDB-lite"/>
    </source>
</evidence>
<dbReference type="AlphaFoldDB" id="A0A1H1DK73"/>
<feature type="domain" description="Fatty acid desaturase" evidence="3">
    <location>
        <begin position="117"/>
        <end position="381"/>
    </location>
</feature>
<dbReference type="GO" id="GO:0008610">
    <property type="term" value="P:lipid biosynthetic process"/>
    <property type="evidence" value="ECO:0007669"/>
    <property type="project" value="UniProtKB-ARBA"/>
</dbReference>
<feature type="region of interest" description="Disordered" evidence="1">
    <location>
        <begin position="43"/>
        <end position="67"/>
    </location>
</feature>
<accession>A0A1H1DK73</accession>
<dbReference type="InterPro" id="IPR005804">
    <property type="entry name" value="FA_desaturase_dom"/>
</dbReference>
<dbReference type="PIRSF" id="PIRSF015921">
    <property type="entry name" value="FA_sphinglp_des"/>
    <property type="match status" value="1"/>
</dbReference>
<dbReference type="CDD" id="cd03506">
    <property type="entry name" value="Delta6-FADS-like"/>
    <property type="match status" value="1"/>
</dbReference>
<dbReference type="EMBL" id="FNKH01000002">
    <property type="protein sequence ID" value="SDQ76598.1"/>
    <property type="molecule type" value="Genomic_DNA"/>
</dbReference>
<feature type="transmembrane region" description="Helical" evidence="2">
    <location>
        <begin position="254"/>
        <end position="272"/>
    </location>
</feature>
<proteinExistence type="predicted"/>
<evidence type="ECO:0000256" key="2">
    <source>
        <dbReference type="SAM" id="Phobius"/>
    </source>
</evidence>
<organism evidence="4 5">
    <name type="scientific">Crystallibacter crystallopoietes</name>
    <dbReference type="NCBI Taxonomy" id="37928"/>
    <lineage>
        <taxon>Bacteria</taxon>
        <taxon>Bacillati</taxon>
        <taxon>Actinomycetota</taxon>
        <taxon>Actinomycetes</taxon>
        <taxon>Micrococcales</taxon>
        <taxon>Micrococcaceae</taxon>
        <taxon>Crystallibacter</taxon>
    </lineage>
</organism>
<gene>
    <name evidence="4" type="ORF">SAMN04489742_2476</name>
</gene>
<feature type="transmembrane region" description="Helical" evidence="2">
    <location>
        <begin position="118"/>
        <end position="136"/>
    </location>
</feature>
<dbReference type="PANTHER" id="PTHR19353:SF19">
    <property type="entry name" value="DELTA(5) FATTY ACID DESATURASE C-RELATED"/>
    <property type="match status" value="1"/>
</dbReference>